<dbReference type="InterPro" id="IPR003876">
    <property type="entry name" value="Arg_deiminase"/>
</dbReference>
<reference evidence="10 11" key="1">
    <citation type="journal article" date="2009" name="Int. J. Syst. Evol. Microbiol.">
        <title>Nocardioides caeni sp. nov., isolated from wastewater.</title>
        <authorList>
            <person name="Yoon J.H."/>
            <person name="Kang S.J."/>
            <person name="Park S."/>
            <person name="Kim W."/>
            <person name="Oh T.K."/>
        </authorList>
    </citation>
    <scope>NUCLEOTIDE SEQUENCE [LARGE SCALE GENOMIC DNA]</scope>
    <source>
        <strain evidence="10 11">DSM 23134</strain>
    </source>
</reference>
<dbReference type="GO" id="GO:0016990">
    <property type="term" value="F:arginine deiminase activity"/>
    <property type="evidence" value="ECO:0007669"/>
    <property type="project" value="UniProtKB-UniRule"/>
</dbReference>
<feature type="active site" description="Amidino-cysteine intermediate" evidence="8 9">
    <location>
        <position position="415"/>
    </location>
</feature>
<dbReference type="PANTHER" id="PTHR47271:SF3">
    <property type="entry name" value="ARGININE DEIMINASE"/>
    <property type="match status" value="1"/>
</dbReference>
<comment type="caution">
    <text evidence="10">The sequence shown here is derived from an EMBL/GenBank/DDBJ whole genome shotgun (WGS) entry which is preliminary data.</text>
</comment>
<comment type="pathway">
    <text evidence="2 8">Amino-acid degradation; L-arginine degradation via ADI pathway; carbamoyl phosphate from L-arginine: step 1/2.</text>
</comment>
<evidence type="ECO:0000256" key="2">
    <source>
        <dbReference type="ARBA" id="ARBA00005213"/>
    </source>
</evidence>
<dbReference type="Pfam" id="PF02274">
    <property type="entry name" value="ADI"/>
    <property type="match status" value="1"/>
</dbReference>
<keyword evidence="5 8" id="KW-0056">Arginine metabolism</keyword>
<comment type="catalytic activity">
    <reaction evidence="7 8">
        <text>L-arginine + H2O = L-citrulline + NH4(+)</text>
        <dbReference type="Rhea" id="RHEA:19597"/>
        <dbReference type="ChEBI" id="CHEBI:15377"/>
        <dbReference type="ChEBI" id="CHEBI:28938"/>
        <dbReference type="ChEBI" id="CHEBI:32682"/>
        <dbReference type="ChEBI" id="CHEBI:57743"/>
        <dbReference type="EC" id="3.5.3.6"/>
    </reaction>
</comment>
<evidence type="ECO:0000256" key="6">
    <source>
        <dbReference type="ARBA" id="ARBA00022801"/>
    </source>
</evidence>
<dbReference type="HAMAP" id="MF_00242">
    <property type="entry name" value="Arg_deiminase"/>
    <property type="match status" value="1"/>
</dbReference>
<dbReference type="PIRSF" id="PIRSF006356">
    <property type="entry name" value="Arg_deiminase"/>
    <property type="match status" value="1"/>
</dbReference>
<protein>
    <recommendedName>
        <fullName evidence="8">Arginine deiminase</fullName>
        <shortName evidence="8">ADI</shortName>
        <ecNumber evidence="8">3.5.3.6</ecNumber>
    </recommendedName>
    <alternativeName>
        <fullName evidence="8">Arginine dihydrolase</fullName>
        <shortName evidence="8">AD</shortName>
    </alternativeName>
</protein>
<evidence type="ECO:0000256" key="5">
    <source>
        <dbReference type="ARBA" id="ARBA00022503"/>
    </source>
</evidence>
<dbReference type="Proteomes" id="UP000307087">
    <property type="component" value="Unassembled WGS sequence"/>
</dbReference>
<evidence type="ECO:0000313" key="11">
    <source>
        <dbReference type="Proteomes" id="UP000307087"/>
    </source>
</evidence>
<evidence type="ECO:0000256" key="3">
    <source>
        <dbReference type="ARBA" id="ARBA00010206"/>
    </source>
</evidence>
<keyword evidence="4 8" id="KW-0963">Cytoplasm</keyword>
<dbReference type="NCBIfam" id="NF002381">
    <property type="entry name" value="PRK01388.1"/>
    <property type="match status" value="1"/>
</dbReference>
<sequence length="424" mass="46395">MTSAPVPTASQPASPAASYGVHSEVGRLRKVLVCRPGLAHRRLTPSNNDDLLFDDVMWVENAQRDHADFVAKLVQRGVEVVELHDLLAETLAVPGARDWLLDRKIEPNRVGLGLIDDTRAYLETLPPELLSEFLIGGLASSELPEDFRSVHLGLAREAAGVREYLMPPLPNTLYTRDTTCWLYGGLTLNPLFWPARKDETLLYQAIYRFHPDYVGSTIWWGDAEKDWGQASFEGGDIMPVGNGVVLMGMSERTSRQAITQVARTLFAAGAAERIVVAGMPSLRAAMHLDTVFTFVDRDVVTAYDSIVDGIHPFTLVPSDRSPGFDVIDEGGRAFVDVVARSLGLPSIRVVETGGDAYQSERQQWDSGNNAVALEPGVVFTYDRNTLTNALLRKAGIEVIEIVGAELGRGRGGGHCMTCPIIRDV</sequence>
<dbReference type="SUPFAM" id="SSF55909">
    <property type="entry name" value="Pentein"/>
    <property type="match status" value="1"/>
</dbReference>
<dbReference type="EMBL" id="STGW01000016">
    <property type="protein sequence ID" value="THV09180.1"/>
    <property type="molecule type" value="Genomic_DNA"/>
</dbReference>
<comment type="subcellular location">
    <subcellularLocation>
        <location evidence="1 8">Cytoplasm</location>
    </subcellularLocation>
</comment>
<dbReference type="PANTHER" id="PTHR47271">
    <property type="entry name" value="ARGININE DEIMINASE"/>
    <property type="match status" value="1"/>
</dbReference>
<accession>A0A4S8N0A5</accession>
<comment type="similarity">
    <text evidence="3 8">Belongs to the arginine deiminase family.</text>
</comment>
<proteinExistence type="inferred from homology"/>
<keyword evidence="11" id="KW-1185">Reference proteome</keyword>
<evidence type="ECO:0000256" key="1">
    <source>
        <dbReference type="ARBA" id="ARBA00004496"/>
    </source>
</evidence>
<keyword evidence="6 8" id="KW-0378">Hydrolase</keyword>
<dbReference type="Gene3D" id="1.10.3930.10">
    <property type="entry name" value="Arginine deiminase"/>
    <property type="match status" value="1"/>
</dbReference>
<dbReference type="GO" id="GO:0019546">
    <property type="term" value="P:L-arginine deiminase pathway"/>
    <property type="evidence" value="ECO:0007669"/>
    <property type="project" value="TreeGrafter"/>
</dbReference>
<gene>
    <name evidence="8" type="primary">arcA</name>
    <name evidence="10" type="ORF">E9934_17270</name>
</gene>
<dbReference type="AlphaFoldDB" id="A0A4S8N0A5"/>
<dbReference type="GO" id="GO:0005737">
    <property type="term" value="C:cytoplasm"/>
    <property type="evidence" value="ECO:0007669"/>
    <property type="project" value="UniProtKB-SubCell"/>
</dbReference>
<dbReference type="OrthoDB" id="9807502at2"/>
<name>A0A4S8N0A5_9ACTN</name>
<evidence type="ECO:0000256" key="7">
    <source>
        <dbReference type="ARBA" id="ARBA00049429"/>
    </source>
</evidence>
<evidence type="ECO:0000313" key="10">
    <source>
        <dbReference type="EMBL" id="THV09180.1"/>
    </source>
</evidence>
<evidence type="ECO:0000256" key="4">
    <source>
        <dbReference type="ARBA" id="ARBA00022490"/>
    </source>
</evidence>
<dbReference type="Gene3D" id="3.75.10.10">
    <property type="entry name" value="L-arginine/glycine Amidinotransferase, Chain A"/>
    <property type="match status" value="1"/>
</dbReference>
<dbReference type="EC" id="3.5.3.6" evidence="8"/>
<dbReference type="PRINTS" id="PR01466">
    <property type="entry name" value="ARGDEIMINASE"/>
</dbReference>
<evidence type="ECO:0000256" key="9">
    <source>
        <dbReference type="PIRSR" id="PIRSR006356-1"/>
    </source>
</evidence>
<organism evidence="10 11">
    <name type="scientific">Nocardioides caeni</name>
    <dbReference type="NCBI Taxonomy" id="574700"/>
    <lineage>
        <taxon>Bacteria</taxon>
        <taxon>Bacillati</taxon>
        <taxon>Actinomycetota</taxon>
        <taxon>Actinomycetes</taxon>
        <taxon>Propionibacteriales</taxon>
        <taxon>Nocardioidaceae</taxon>
        <taxon>Nocardioides</taxon>
    </lineage>
</organism>
<dbReference type="UniPathway" id="UPA00254">
    <property type="reaction ID" value="UER00364"/>
</dbReference>
<evidence type="ECO:0000256" key="8">
    <source>
        <dbReference type="HAMAP-Rule" id="MF_00242"/>
    </source>
</evidence>
<dbReference type="RefSeq" id="WP_136564147.1">
    <property type="nucleotide sequence ID" value="NZ_BAABLS010000006.1"/>
</dbReference>